<dbReference type="WBParaSite" id="Minc3s00654g15667">
    <property type="protein sequence ID" value="Minc3s00654g15667"/>
    <property type="gene ID" value="Minc3s00654g15667"/>
</dbReference>
<evidence type="ECO:0000256" key="8">
    <source>
        <dbReference type="ARBA" id="ARBA00049244"/>
    </source>
</evidence>
<evidence type="ECO:0000313" key="10">
    <source>
        <dbReference type="Proteomes" id="UP000887563"/>
    </source>
</evidence>
<feature type="domain" description="DNA-directed DNA polymerase family B mitochondria/virus" evidence="9">
    <location>
        <begin position="1044"/>
        <end position="1146"/>
    </location>
</feature>
<keyword evidence="10" id="KW-1185">Reference proteome</keyword>
<evidence type="ECO:0000256" key="2">
    <source>
        <dbReference type="ARBA" id="ARBA00012417"/>
    </source>
</evidence>
<dbReference type="InterPro" id="IPR006172">
    <property type="entry name" value="DNA-dir_DNA_pol_B"/>
</dbReference>
<dbReference type="Gene3D" id="3.40.960.10">
    <property type="entry name" value="VSR Endonuclease"/>
    <property type="match status" value="1"/>
</dbReference>
<dbReference type="Gene3D" id="1.10.287.690">
    <property type="entry name" value="Helix hairpin bin"/>
    <property type="match status" value="1"/>
</dbReference>
<evidence type="ECO:0000256" key="5">
    <source>
        <dbReference type="ARBA" id="ARBA00022705"/>
    </source>
</evidence>
<comment type="catalytic activity">
    <reaction evidence="8">
        <text>DNA(n) + a 2'-deoxyribonucleoside 5'-triphosphate = DNA(n+1) + diphosphate</text>
        <dbReference type="Rhea" id="RHEA:22508"/>
        <dbReference type="Rhea" id="RHEA-COMP:17339"/>
        <dbReference type="Rhea" id="RHEA-COMP:17340"/>
        <dbReference type="ChEBI" id="CHEBI:33019"/>
        <dbReference type="ChEBI" id="CHEBI:61560"/>
        <dbReference type="ChEBI" id="CHEBI:173112"/>
        <dbReference type="EC" id="2.7.7.7"/>
    </reaction>
</comment>
<sequence length="1315" mass="152314">MMKSVSKFVIKKVPENPEELLRRLLEECIRQSISEAKNNDIIVDHLGALISSPLLDSDIWIPIRKLHSDAVENILQRFLLVSQSKAERGSLWGEPFTVAIHSLDVSALPKEKTITGTGSHSQSNNMPCWLIKVHNNDSFCLFYALELTRKYVMKELGERIRFHRYCLNQSKQKEDVLKLMEDAGISLQKERYDAQTYVPIVVDYWNKLYSGNGYRFKVFIFGNRAEVKTKYKYGSDTFNMPIPIYHSDGHFDGIRTVGAQFGPHWNYCYTCEKKYLKAKDHGKNCKSKCRLCGRVGIGRPCSNSGDFKKDCQECGKTFWNKDCHDHHKSSNSCLRFKQCEKCGTIWSTKNYQRNTEKKHVCGQKWCTTCVQFHSSERGCYIKPLEEKKLAPYRLVTFDFEATQHTKHSKTSDARLHSVNFIAATIICTNCMNDRKNWKSFLHRENRFCNICGKNRNITFSHRPYYTSKVDEQRVTTNPLNDFVKWLLFELDGRFTTIAFSHFGGRYDMVMVFREIFVAGIVPTMIRRGNKLYELKVPRSHKCNEVIFRDSYNICPVALGQLVGAFDLQIQEKQFFPHLANNPLNYDITLARLPQKSDYLYGGMLPNKQQLFEKWYNQECHKPFCLNEALAEYCLNDVEILTEALLAFRQKFLEISRPKGNNGSIGIDIIRETMTIASACMKHFRLNHLKPDHLAIVPEKGYDKCDNQSTIAMKYLDWYAEKHGVEIQTAYSERGEYKVDGKFKVDGYINSEDKAIEVHGCVWHACPRHYGDRPDFILPNGKTVKVVQKENEERLKILRQHIKTVDVVWECEINNMLRRDKKMRRSFSNYIDKGPIKLRDCFFGGRTGPFSLHYEADDLHDITYLDFNSLYPSTIATTTFPVGHPKVIVVPRREQEVNWDNSNQIPIKGILKVFLIPPERIDIPAMPVKFDDRLLFPLCRQCALDYPRGATLLNYNCPHSDEKRGWVSTCTSIELAEALKSGYRVTKYFRGLHYDKWDGELFKGYVAEFMSMKIHSSGFPNEIDTKDKEDDFILECKERFGIELKREKMMPDKAMRYISKLMLNSLWGRFSLRNTLTKSHITDSPAELRMFAENKSIEINTIDKLTTDTILITYEPKNEFIEEHNSSNIVISLWTTSMARIKLLNAMQKILKTPDCSILYGDTDSILFTHPKMKECPLSSGPYLGDLAREYNECEIKEYVGAACKAYALRMSEKETGKEKSMLKVRGITLTSDICRKLNYSTFKDSVLDFGRIREEDETEEISKEDVMILEYPNFIRPNVKTGSIISAPLTKTFKPIILKGIVTRNMKIVDFGHKI</sequence>
<dbReference type="GO" id="GO:0006260">
    <property type="term" value="P:DNA replication"/>
    <property type="evidence" value="ECO:0007669"/>
    <property type="project" value="UniProtKB-KW"/>
</dbReference>
<evidence type="ECO:0000259" key="9">
    <source>
        <dbReference type="Pfam" id="PF03175"/>
    </source>
</evidence>
<dbReference type="GO" id="GO:0003887">
    <property type="term" value="F:DNA-directed DNA polymerase activity"/>
    <property type="evidence" value="ECO:0007669"/>
    <property type="project" value="UniProtKB-KW"/>
</dbReference>
<dbReference type="InterPro" id="IPR004868">
    <property type="entry name" value="DNA-dir_DNA_pol_B_mt/vir"/>
</dbReference>
<evidence type="ECO:0000256" key="7">
    <source>
        <dbReference type="ARBA" id="ARBA00023125"/>
    </source>
</evidence>
<keyword evidence="6" id="KW-0239">DNA-directed DNA polymerase</keyword>
<keyword evidence="5" id="KW-0235">DNA replication</keyword>
<dbReference type="PRINTS" id="PR00106">
    <property type="entry name" value="DNAPOLB"/>
</dbReference>
<keyword evidence="4" id="KW-0548">Nucleotidyltransferase</keyword>
<reference evidence="11" key="1">
    <citation type="submission" date="2022-11" db="UniProtKB">
        <authorList>
            <consortium name="WormBaseParasite"/>
        </authorList>
    </citation>
    <scope>IDENTIFICATION</scope>
</reference>
<evidence type="ECO:0000256" key="4">
    <source>
        <dbReference type="ARBA" id="ARBA00022695"/>
    </source>
</evidence>
<dbReference type="SUPFAM" id="SSF56672">
    <property type="entry name" value="DNA/RNA polymerases"/>
    <property type="match status" value="1"/>
</dbReference>
<protein>
    <recommendedName>
        <fullName evidence="2">DNA-directed DNA polymerase</fullName>
        <ecNumber evidence="2">2.7.7.7</ecNumber>
    </recommendedName>
</protein>
<dbReference type="GO" id="GO:0000166">
    <property type="term" value="F:nucleotide binding"/>
    <property type="evidence" value="ECO:0007669"/>
    <property type="project" value="InterPro"/>
</dbReference>
<name>A0A914LMA2_MELIC</name>
<dbReference type="Pfam" id="PF03175">
    <property type="entry name" value="DNA_pol_B_2"/>
    <property type="match status" value="3"/>
</dbReference>
<evidence type="ECO:0000256" key="6">
    <source>
        <dbReference type="ARBA" id="ARBA00022932"/>
    </source>
</evidence>
<organism evidence="10 11">
    <name type="scientific">Meloidogyne incognita</name>
    <name type="common">Southern root-knot nematode worm</name>
    <name type="synonym">Oxyuris incognita</name>
    <dbReference type="NCBI Taxonomy" id="6306"/>
    <lineage>
        <taxon>Eukaryota</taxon>
        <taxon>Metazoa</taxon>
        <taxon>Ecdysozoa</taxon>
        <taxon>Nematoda</taxon>
        <taxon>Chromadorea</taxon>
        <taxon>Rhabditida</taxon>
        <taxon>Tylenchina</taxon>
        <taxon>Tylenchomorpha</taxon>
        <taxon>Tylenchoidea</taxon>
        <taxon>Meloidogynidae</taxon>
        <taxon>Meloidogyninae</taxon>
        <taxon>Meloidogyne</taxon>
        <taxon>Meloidogyne incognita group</taxon>
    </lineage>
</organism>
<dbReference type="InterPro" id="IPR023211">
    <property type="entry name" value="DNA_pol_palm_dom_sf"/>
</dbReference>
<dbReference type="InterPro" id="IPR012337">
    <property type="entry name" value="RNaseH-like_sf"/>
</dbReference>
<dbReference type="PANTHER" id="PTHR33568:SF3">
    <property type="entry name" value="DNA-DIRECTED DNA POLYMERASE"/>
    <property type="match status" value="1"/>
</dbReference>
<dbReference type="EC" id="2.7.7.7" evidence="2"/>
<dbReference type="SUPFAM" id="SSF53098">
    <property type="entry name" value="Ribonuclease H-like"/>
    <property type="match status" value="1"/>
</dbReference>
<feature type="domain" description="DNA-directed DNA polymerase family B mitochondria/virus" evidence="9">
    <location>
        <begin position="496"/>
        <end position="698"/>
    </location>
</feature>
<evidence type="ECO:0000313" key="11">
    <source>
        <dbReference type="WBParaSite" id="Minc3s00654g15667"/>
    </source>
</evidence>
<evidence type="ECO:0000256" key="1">
    <source>
        <dbReference type="ARBA" id="ARBA00005755"/>
    </source>
</evidence>
<dbReference type="InterPro" id="IPR036397">
    <property type="entry name" value="RNaseH_sf"/>
</dbReference>
<keyword evidence="7" id="KW-0238">DNA-binding</keyword>
<feature type="domain" description="DNA-directed DNA polymerase family B mitochondria/virus" evidence="9">
    <location>
        <begin position="837"/>
        <end position="1017"/>
    </location>
</feature>
<dbReference type="GO" id="GO:0042575">
    <property type="term" value="C:DNA polymerase complex"/>
    <property type="evidence" value="ECO:0007669"/>
    <property type="project" value="UniProtKB-ARBA"/>
</dbReference>
<dbReference type="Gene3D" id="3.30.420.10">
    <property type="entry name" value="Ribonuclease H-like superfamily/Ribonuclease H"/>
    <property type="match status" value="1"/>
</dbReference>
<dbReference type="PANTHER" id="PTHR33568">
    <property type="entry name" value="DNA POLYMERASE"/>
    <property type="match status" value="1"/>
</dbReference>
<dbReference type="InterPro" id="IPR043502">
    <property type="entry name" value="DNA/RNA_pol_sf"/>
</dbReference>
<dbReference type="GO" id="GO:0003677">
    <property type="term" value="F:DNA binding"/>
    <property type="evidence" value="ECO:0007669"/>
    <property type="project" value="UniProtKB-KW"/>
</dbReference>
<keyword evidence="3" id="KW-0808">Transferase</keyword>
<proteinExistence type="inferred from homology"/>
<evidence type="ECO:0000256" key="3">
    <source>
        <dbReference type="ARBA" id="ARBA00022679"/>
    </source>
</evidence>
<dbReference type="Proteomes" id="UP000887563">
    <property type="component" value="Unplaced"/>
</dbReference>
<dbReference type="Gene3D" id="3.90.1600.10">
    <property type="entry name" value="Palm domain of DNA polymerase"/>
    <property type="match status" value="1"/>
</dbReference>
<comment type="similarity">
    <text evidence="1">Belongs to the DNA polymerase type-B family.</text>
</comment>
<accession>A0A914LMA2</accession>